<dbReference type="EMBL" id="SWJZ01000022">
    <property type="protein sequence ID" value="TKD21929.1"/>
    <property type="molecule type" value="Genomic_DNA"/>
</dbReference>
<dbReference type="PROSITE" id="PS50943">
    <property type="entry name" value="HTH_CROC1"/>
    <property type="match status" value="1"/>
</dbReference>
<dbReference type="Proteomes" id="UP000310597">
    <property type="component" value="Unassembled WGS sequence"/>
</dbReference>
<dbReference type="InterPro" id="IPR010982">
    <property type="entry name" value="Lambda_DNA-bd_dom_sf"/>
</dbReference>
<feature type="domain" description="HTH cro/C1-type" evidence="1">
    <location>
        <begin position="27"/>
        <end position="63"/>
    </location>
</feature>
<dbReference type="InterPro" id="IPR001387">
    <property type="entry name" value="Cro/C1-type_HTH"/>
</dbReference>
<dbReference type="SUPFAM" id="SSF47413">
    <property type="entry name" value="lambda repressor-like DNA-binding domains"/>
    <property type="match status" value="1"/>
</dbReference>
<accession>A0A4U1JTS8</accession>
<dbReference type="RefSeq" id="WP_136905627.1">
    <property type="nucleotide sequence ID" value="NZ_SWJZ01000022.1"/>
</dbReference>
<organism evidence="2 3">
    <name type="scientific">Rhodobacter capsulatus</name>
    <name type="common">Rhodopseudomonas capsulata</name>
    <dbReference type="NCBI Taxonomy" id="1061"/>
    <lineage>
        <taxon>Bacteria</taxon>
        <taxon>Pseudomonadati</taxon>
        <taxon>Pseudomonadota</taxon>
        <taxon>Alphaproteobacteria</taxon>
        <taxon>Rhodobacterales</taxon>
        <taxon>Rhodobacter group</taxon>
        <taxon>Rhodobacter</taxon>
    </lineage>
</organism>
<dbReference type="OrthoDB" id="8902678at2"/>
<name>A0A4U1JTS8_RHOCA</name>
<dbReference type="Pfam" id="PF13560">
    <property type="entry name" value="HTH_31"/>
    <property type="match status" value="1"/>
</dbReference>
<comment type="caution">
    <text evidence="2">The sequence shown here is derived from an EMBL/GenBank/DDBJ whole genome shotgun (WGS) entry which is preliminary data.</text>
</comment>
<dbReference type="CDD" id="cd00093">
    <property type="entry name" value="HTH_XRE"/>
    <property type="match status" value="1"/>
</dbReference>
<reference evidence="2 3" key="1">
    <citation type="submission" date="2019-04" db="EMBL/GenBank/DDBJ databases">
        <title>Draft Whole-Genome sequence of the purple photosynthetic bacterium Rhodobacter capsulatus SP108 with an indigenous class A beta-lactamase.</title>
        <authorList>
            <person name="Robertson S."/>
            <person name="Meyer T.E."/>
            <person name="Kyndt J.A."/>
        </authorList>
    </citation>
    <scope>NUCLEOTIDE SEQUENCE [LARGE SCALE GENOMIC DNA]</scope>
    <source>
        <strain evidence="2 3">SP108</strain>
    </source>
</reference>
<protein>
    <submittedName>
        <fullName evidence="2">Helix-turn-helix domain-containing protein</fullName>
    </submittedName>
</protein>
<evidence type="ECO:0000259" key="1">
    <source>
        <dbReference type="PROSITE" id="PS50943"/>
    </source>
</evidence>
<evidence type="ECO:0000313" key="3">
    <source>
        <dbReference type="Proteomes" id="UP000310597"/>
    </source>
</evidence>
<sequence length="256" mass="29015">MSTDDFAENLRVLAGYAKSVSDICRSCGVNRTQFHRYLAGETLPSLRNLRRLCDYFGVEEHEILLDRKSFRDVIRLRPPQLTQVADPFRDIQTRLFTGEPPGRIAMGYYHLIFCPEPASPIFYRAVMRLSEASGGIVIKLMERYKRPALTLPEVLKYEGTGFLRAGRLFSLMQEVRHRRSTWFTVLSVGDFANPRVLHGTAVGSDPEGNAGILSFPVVWLWLGEKPDLRKAIGDCGYYLAAEIALPPEIENALIRH</sequence>
<gene>
    <name evidence="2" type="ORF">FBT96_07160</name>
</gene>
<dbReference type="Gene3D" id="1.10.260.40">
    <property type="entry name" value="lambda repressor-like DNA-binding domains"/>
    <property type="match status" value="1"/>
</dbReference>
<proteinExistence type="predicted"/>
<evidence type="ECO:0000313" key="2">
    <source>
        <dbReference type="EMBL" id="TKD21929.1"/>
    </source>
</evidence>
<dbReference type="AlphaFoldDB" id="A0A4U1JTS8"/>
<dbReference type="GO" id="GO:0003677">
    <property type="term" value="F:DNA binding"/>
    <property type="evidence" value="ECO:0007669"/>
    <property type="project" value="InterPro"/>
</dbReference>